<reference evidence="1 2" key="1">
    <citation type="journal article" date="2008" name="PLoS ONE">
        <title>A recalibrated molecular clock and independent origins for the cholera pandemic clones.</title>
        <authorList>
            <person name="Feng L."/>
            <person name="Reeves P.R."/>
            <person name="Lan R."/>
            <person name="Ren Y."/>
            <person name="Gao C."/>
            <person name="Zhou Z."/>
            <person name="Ren Y."/>
            <person name="Cheng J."/>
            <person name="Wang W."/>
            <person name="Wang J."/>
            <person name="Qian W."/>
            <person name="Li D."/>
            <person name="Wang L."/>
        </authorList>
    </citation>
    <scope>NUCLEOTIDE SEQUENCE [LARGE SCALE GENOMIC DNA]</scope>
    <source>
        <strain evidence="1 2">M66-2</strain>
    </source>
</reference>
<proteinExistence type="predicted"/>
<gene>
    <name evidence="1" type="ordered locus">VCM66_0513</name>
</gene>
<accession>C3LS45</accession>
<dbReference type="Proteomes" id="UP000001217">
    <property type="component" value="Chromosome I"/>
</dbReference>
<dbReference type="EMBL" id="CP001233">
    <property type="protein sequence ID" value="ACP04838.1"/>
    <property type="molecule type" value="Genomic_DNA"/>
</dbReference>
<dbReference type="AlphaFoldDB" id="C3LS45"/>
<name>C3LS45_VIBCM</name>
<evidence type="ECO:0000313" key="1">
    <source>
        <dbReference type="EMBL" id="ACP04838.1"/>
    </source>
</evidence>
<sequence>MVPVARRLLSVVLKQHSEFGAQSAPLLNVYSNG</sequence>
<protein>
    <submittedName>
        <fullName evidence="1">Uncharacterized protein</fullName>
    </submittedName>
</protein>
<evidence type="ECO:0000313" key="2">
    <source>
        <dbReference type="Proteomes" id="UP000001217"/>
    </source>
</evidence>
<dbReference type="HOGENOM" id="CLU_3384352_0_0_6"/>
<organism evidence="1 2">
    <name type="scientific">Vibrio cholerae serotype O1 (strain M66-2)</name>
    <dbReference type="NCBI Taxonomy" id="579112"/>
    <lineage>
        <taxon>Bacteria</taxon>
        <taxon>Pseudomonadati</taxon>
        <taxon>Pseudomonadota</taxon>
        <taxon>Gammaproteobacteria</taxon>
        <taxon>Vibrionales</taxon>
        <taxon>Vibrionaceae</taxon>
        <taxon>Vibrio</taxon>
    </lineage>
</organism>
<dbReference type="KEGG" id="vcm:VCM66_0513"/>